<gene>
    <name evidence="1" type="ORF">IE53DRAFT_388014</name>
</gene>
<keyword evidence="2" id="KW-1185">Reference proteome</keyword>
<proteinExistence type="predicted"/>
<evidence type="ECO:0000313" key="1">
    <source>
        <dbReference type="EMBL" id="PWN49736.1"/>
    </source>
</evidence>
<name>A0ACD0NVA3_9BASI</name>
<accession>A0ACD0NVA3</accession>
<reference evidence="1 2" key="1">
    <citation type="journal article" date="2018" name="Mol. Biol. Evol.">
        <title>Broad Genomic Sampling Reveals a Smut Pathogenic Ancestry of the Fungal Clade Ustilaginomycotina.</title>
        <authorList>
            <person name="Kijpornyongpan T."/>
            <person name="Mondo S.J."/>
            <person name="Barry K."/>
            <person name="Sandor L."/>
            <person name="Lee J."/>
            <person name="Lipzen A."/>
            <person name="Pangilinan J."/>
            <person name="LaButti K."/>
            <person name="Hainaut M."/>
            <person name="Henrissat B."/>
            <person name="Grigoriev I.V."/>
            <person name="Spatafora J.W."/>
            <person name="Aime M.C."/>
        </authorList>
    </citation>
    <scope>NUCLEOTIDE SEQUENCE [LARGE SCALE GENOMIC DNA]</scope>
    <source>
        <strain evidence="1 2">SA 807</strain>
    </source>
</reference>
<organism evidence="1 2">
    <name type="scientific">Violaceomyces palustris</name>
    <dbReference type="NCBI Taxonomy" id="1673888"/>
    <lineage>
        <taxon>Eukaryota</taxon>
        <taxon>Fungi</taxon>
        <taxon>Dikarya</taxon>
        <taxon>Basidiomycota</taxon>
        <taxon>Ustilaginomycotina</taxon>
        <taxon>Ustilaginomycetes</taxon>
        <taxon>Violaceomycetales</taxon>
        <taxon>Violaceomycetaceae</taxon>
        <taxon>Violaceomyces</taxon>
    </lineage>
</organism>
<dbReference type="Proteomes" id="UP000245626">
    <property type="component" value="Unassembled WGS sequence"/>
</dbReference>
<evidence type="ECO:0000313" key="2">
    <source>
        <dbReference type="Proteomes" id="UP000245626"/>
    </source>
</evidence>
<dbReference type="EMBL" id="KZ820012">
    <property type="protein sequence ID" value="PWN49736.1"/>
    <property type="molecule type" value="Genomic_DNA"/>
</dbReference>
<sequence>MGLDESKQGTCLRRKRKKQDERLDLKDLFREGIPTPPILLPSDRQAVRHFVLVSMGILLLLSILNQTKLGERGSLKKRGEGGGRFKEGKVMEQFLLKVLLDIAQHPLSPPQG</sequence>
<protein>
    <submittedName>
        <fullName evidence="1">Uncharacterized protein</fullName>
    </submittedName>
</protein>